<organism evidence="1 2">
    <name type="scientific">Acidianus hospitalis</name>
    <dbReference type="NCBI Taxonomy" id="563177"/>
    <lineage>
        <taxon>Archaea</taxon>
        <taxon>Thermoproteota</taxon>
        <taxon>Thermoprotei</taxon>
        <taxon>Sulfolobales</taxon>
        <taxon>Sulfolobaceae</taxon>
        <taxon>Acidianus</taxon>
    </lineage>
</organism>
<dbReference type="EMBL" id="QEFD01000172">
    <property type="protein sequence ID" value="PVU74924.1"/>
    <property type="molecule type" value="Genomic_DNA"/>
</dbReference>
<dbReference type="InterPro" id="IPR036390">
    <property type="entry name" value="WH_DNA-bd_sf"/>
</dbReference>
<dbReference type="Proteomes" id="UP000245638">
    <property type="component" value="Unassembled WGS sequence"/>
</dbReference>
<dbReference type="Gene3D" id="1.10.10.10">
    <property type="entry name" value="Winged helix-like DNA-binding domain superfamily/Winged helix DNA-binding domain"/>
    <property type="match status" value="1"/>
</dbReference>
<dbReference type="InterPro" id="IPR011991">
    <property type="entry name" value="ArsR-like_HTH"/>
</dbReference>
<accession>A0A2T9X4A1</accession>
<proteinExistence type="predicted"/>
<name>A0A2T9X4A1_9CREN</name>
<dbReference type="AlphaFoldDB" id="A0A2T9X4A1"/>
<comment type="caution">
    <text evidence="1">The sequence shown here is derived from an EMBL/GenBank/DDBJ whole genome shotgun (WGS) entry which is preliminary data.</text>
</comment>
<dbReference type="SUPFAM" id="SSF46785">
    <property type="entry name" value="Winged helix' DNA-binding domain"/>
    <property type="match status" value="1"/>
</dbReference>
<protein>
    <submittedName>
        <fullName evidence="1">Uncharacterized protein</fullName>
    </submittedName>
</protein>
<dbReference type="CDD" id="cd00090">
    <property type="entry name" value="HTH_ARSR"/>
    <property type="match status" value="1"/>
</dbReference>
<gene>
    <name evidence="1" type="ORF">DDW13_05790</name>
</gene>
<evidence type="ECO:0000313" key="1">
    <source>
        <dbReference type="EMBL" id="PVU74924.1"/>
    </source>
</evidence>
<dbReference type="InterPro" id="IPR036388">
    <property type="entry name" value="WH-like_DNA-bd_sf"/>
</dbReference>
<dbReference type="Pfam" id="PF13412">
    <property type="entry name" value="HTH_24"/>
    <property type="match status" value="1"/>
</dbReference>
<reference evidence="1 2" key="1">
    <citation type="journal article" date="2015" name="Appl. Environ. Microbiol.">
        <title>Nanoarchaeota, Their Sulfolobales Host, and Nanoarchaeota Virus Distribution across Yellowstone National Park Hot Springs.</title>
        <authorList>
            <person name="Munson-McGee J.H."/>
            <person name="Field E.K."/>
            <person name="Bateson M."/>
            <person name="Rooney C."/>
            <person name="Stepanauskas R."/>
            <person name="Young M.J."/>
        </authorList>
    </citation>
    <scope>NUCLEOTIDE SEQUENCE [LARGE SCALE GENOMIC DNA]</scope>
    <source>
        <strain evidence="1">SCGC AC-742_N10</strain>
    </source>
</reference>
<sequence length="171" mass="20244">MQRFLILNEDQAKLVLDNINFKILELLVSEELNATSLSEKLKVPLPTLWRRLSKLEKYGLIEVTRIERKRNFKTKYYRAKAVYFVLPLSIPLHPKDPIARKALEFLSVLKKIMDDKYKKYNEIPKGIDPTDYAVILDAFVTFSTFLEKEEEMRKILDEVERRLLSLMKVTH</sequence>
<evidence type="ECO:0000313" key="2">
    <source>
        <dbReference type="Proteomes" id="UP000245638"/>
    </source>
</evidence>